<dbReference type="AlphaFoldDB" id="A0A8S1N0B4"/>
<gene>
    <name evidence="1" type="ORF">PPRIM_AZ9-3.1.T0680003</name>
    <name evidence="2" type="ORF">PPRIM_AZ9-3.1.T0680004</name>
</gene>
<keyword evidence="3" id="KW-1185">Reference proteome</keyword>
<dbReference type="EMBL" id="CAJJDM010000071">
    <property type="protein sequence ID" value="CAD8082533.1"/>
    <property type="molecule type" value="Genomic_DNA"/>
</dbReference>
<evidence type="ECO:0000313" key="2">
    <source>
        <dbReference type="EMBL" id="CAD8082535.1"/>
    </source>
</evidence>
<name>A0A8S1N0B4_PARPR</name>
<evidence type="ECO:0000313" key="1">
    <source>
        <dbReference type="EMBL" id="CAD8082533.1"/>
    </source>
</evidence>
<comment type="caution">
    <text evidence="2">The sequence shown here is derived from an EMBL/GenBank/DDBJ whole genome shotgun (WGS) entry which is preliminary data.</text>
</comment>
<sequence length="141" mass="17224">MINLKKVAKLNFQSFSKRCINYKRLGFKLFFRRIISIKNIRHQNNQYKAQQLTQPVNHDHRDPIDTALSRAIHRRQEMYDNPNEVQRKRYKQIRHMHWLTLQQKPFWLIRKKPQILILKVQRLILNVNLQHEQNSSFIGSL</sequence>
<organism evidence="2 3">
    <name type="scientific">Paramecium primaurelia</name>
    <dbReference type="NCBI Taxonomy" id="5886"/>
    <lineage>
        <taxon>Eukaryota</taxon>
        <taxon>Sar</taxon>
        <taxon>Alveolata</taxon>
        <taxon>Ciliophora</taxon>
        <taxon>Intramacronucleata</taxon>
        <taxon>Oligohymenophorea</taxon>
        <taxon>Peniculida</taxon>
        <taxon>Parameciidae</taxon>
        <taxon>Paramecium</taxon>
    </lineage>
</organism>
<proteinExistence type="predicted"/>
<protein>
    <submittedName>
        <fullName evidence="2">Uncharacterized protein</fullName>
    </submittedName>
</protein>
<dbReference type="Proteomes" id="UP000688137">
    <property type="component" value="Unassembled WGS sequence"/>
</dbReference>
<evidence type="ECO:0000313" key="3">
    <source>
        <dbReference type="Proteomes" id="UP000688137"/>
    </source>
</evidence>
<dbReference type="EMBL" id="CAJJDM010000071">
    <property type="protein sequence ID" value="CAD8082535.1"/>
    <property type="molecule type" value="Genomic_DNA"/>
</dbReference>
<accession>A0A8S1N0B4</accession>
<reference evidence="2" key="1">
    <citation type="submission" date="2021-01" db="EMBL/GenBank/DDBJ databases">
        <authorList>
            <consortium name="Genoscope - CEA"/>
            <person name="William W."/>
        </authorList>
    </citation>
    <scope>NUCLEOTIDE SEQUENCE</scope>
</reference>